<gene>
    <name evidence="1" type="ordered locus">Ornrh_0112</name>
</gene>
<keyword evidence="2" id="KW-1185">Reference proteome</keyword>
<dbReference type="RefSeq" id="WP_014789970.1">
    <property type="nucleotide sequence ID" value="NC_018016.1"/>
</dbReference>
<dbReference type="PIRSF" id="PIRSF015268">
    <property type="entry name" value="Virulence_RhuM"/>
    <property type="match status" value="1"/>
</dbReference>
<organism evidence="1 2">
    <name type="scientific">Ornithobacterium rhinotracheale (strain ATCC 51463 / DSM 15997 / CCUG 23171 / CIP 104009 / LMG 9086)</name>
    <dbReference type="NCBI Taxonomy" id="867902"/>
    <lineage>
        <taxon>Bacteria</taxon>
        <taxon>Pseudomonadati</taxon>
        <taxon>Bacteroidota</taxon>
        <taxon>Flavobacteriia</taxon>
        <taxon>Flavobacteriales</taxon>
        <taxon>Weeksellaceae</taxon>
        <taxon>Ornithobacterium</taxon>
    </lineage>
</organism>
<accession>I3ZXA6</accession>
<dbReference type="GeneID" id="97256889"/>
<reference evidence="1 2" key="1">
    <citation type="submission" date="2012-06" db="EMBL/GenBank/DDBJ databases">
        <title>The complete genome of Ornithobacterium rhinotracheale DSM 15997.</title>
        <authorList>
            <consortium name="US DOE Joint Genome Institute (JGI-PGF)"/>
            <person name="Lucas S."/>
            <person name="Copeland A."/>
            <person name="Lapidus A."/>
            <person name="Goodwin L."/>
            <person name="Pitluck S."/>
            <person name="Peters L."/>
            <person name="Mikhailova N."/>
            <person name="Teshima H."/>
            <person name="Kyrpides N."/>
            <person name="Mavromatis K."/>
            <person name="Pagani I."/>
            <person name="Ivanova N."/>
            <person name="Ovchinnikova G."/>
            <person name="Zeytun A."/>
            <person name="Detter J.C."/>
            <person name="Han C."/>
            <person name="Land M."/>
            <person name="Hauser L."/>
            <person name="Markowitz V."/>
            <person name="Cheng J.-F."/>
            <person name="Hugenholtz P."/>
            <person name="Woyke T."/>
            <person name="Wu D."/>
            <person name="Lang E."/>
            <person name="Kopitz M."/>
            <person name="Brambilla E."/>
            <person name="Klenk H.-P."/>
            <person name="Eisen J.A."/>
        </authorList>
    </citation>
    <scope>NUCLEOTIDE SEQUENCE [LARGE SCALE GENOMIC DNA]</scope>
    <source>
        <strain evidence="2">ATCC 51463 / DSM 15997 / CCUG 23171 / LMG 9086</strain>
    </source>
</reference>
<evidence type="ECO:0000313" key="1">
    <source>
        <dbReference type="EMBL" id="AFL96340.1"/>
    </source>
</evidence>
<dbReference type="eggNOG" id="COG3943">
    <property type="taxonomic scope" value="Bacteria"/>
</dbReference>
<dbReference type="GeneID" id="71568395"/>
<dbReference type="AlphaFoldDB" id="I3ZXA6"/>
<dbReference type="Pfam" id="PF13310">
    <property type="entry name" value="Virulence_RhuM"/>
    <property type="match status" value="1"/>
</dbReference>
<dbReference type="STRING" id="867902.Ornrh_0112"/>
<dbReference type="KEGG" id="orh:Ornrh_0112"/>
<dbReference type="PATRIC" id="fig|867902.3.peg.110"/>
<dbReference type="EMBL" id="CP003283">
    <property type="protein sequence ID" value="AFL96340.1"/>
    <property type="molecule type" value="Genomic_DNA"/>
</dbReference>
<dbReference type="InterPro" id="IPR011204">
    <property type="entry name" value="Virulence_RhuM-like"/>
</dbReference>
<proteinExistence type="predicted"/>
<dbReference type="Proteomes" id="UP000006051">
    <property type="component" value="Chromosome"/>
</dbReference>
<sequence length="328" mass="38353">MKESNIILYTTPQGKVTIDIRFEDETFWLTQKKLSELFDVDVRTISEHLQNIFKSNELDEESVIRKIRTTAADGKNYLTNFYNLDAIIAVGYRVNSYNATQFRIWATKTLKEFIIKGFILDDERLKQGQAFGKDYFDELLERIRSIRASERRFYQKITDIYAQASIDYDAHAPITQKFYKTVQNKLHWAITGNTAAEIISQRANAELPYMGLKTWKNAPDGKILKSDVSIAKNYLKEDEIKALERVVTMYLDYAENQAEKQIPMKMKDWVEKLNAFLEFNDYKVLENAGKISAKVAKKLAEKEYEKFAPMQDKTFESDFDKQLKKLKK</sequence>
<name>I3ZXA6_ORNRL</name>
<evidence type="ECO:0000313" key="2">
    <source>
        <dbReference type="Proteomes" id="UP000006051"/>
    </source>
</evidence>
<protein>
    <submittedName>
        <fullName evidence="1">Virulence protein</fullName>
    </submittedName>
</protein>
<dbReference type="PANTHER" id="PTHR35810">
    <property type="entry name" value="CYTOPLASMIC PROTEIN-RELATED"/>
    <property type="match status" value="1"/>
</dbReference>
<dbReference type="PANTHER" id="PTHR35810:SF1">
    <property type="entry name" value="CYTOPLASMIC PROTEIN"/>
    <property type="match status" value="1"/>
</dbReference>
<dbReference type="HOGENOM" id="CLU_048266_0_0_10"/>